<organism evidence="1 2">
    <name type="scientific">Orenia metallireducens</name>
    <dbReference type="NCBI Taxonomy" id="1413210"/>
    <lineage>
        <taxon>Bacteria</taxon>
        <taxon>Bacillati</taxon>
        <taxon>Bacillota</taxon>
        <taxon>Clostridia</taxon>
        <taxon>Halanaerobiales</taxon>
        <taxon>Halobacteroidaceae</taxon>
        <taxon>Orenia</taxon>
    </lineage>
</organism>
<keyword evidence="2" id="KW-1185">Reference proteome</keyword>
<protein>
    <submittedName>
        <fullName evidence="1">Uncharacterized protein</fullName>
    </submittedName>
</protein>
<name>A0A285GZT7_9FIRM</name>
<proteinExistence type="predicted"/>
<sequence>MSYYYDFQSELTVVEAKRVAKAIKAKKEEEHSQKRY</sequence>
<evidence type="ECO:0000313" key="1">
    <source>
        <dbReference type="EMBL" id="SNY27751.1"/>
    </source>
</evidence>
<accession>A0A285GZT7</accession>
<dbReference type="Proteomes" id="UP000219573">
    <property type="component" value="Unassembled WGS sequence"/>
</dbReference>
<reference evidence="2" key="1">
    <citation type="submission" date="2017-09" db="EMBL/GenBank/DDBJ databases">
        <authorList>
            <person name="Varghese N."/>
            <person name="Submissions S."/>
        </authorList>
    </citation>
    <scope>NUCLEOTIDE SEQUENCE [LARGE SCALE GENOMIC DNA]</scope>
    <source>
        <strain evidence="2">MSL47</strain>
    </source>
</reference>
<gene>
    <name evidence="1" type="ORF">SAMN06265827_11180</name>
</gene>
<evidence type="ECO:0000313" key="2">
    <source>
        <dbReference type="Proteomes" id="UP000219573"/>
    </source>
</evidence>
<dbReference type="AlphaFoldDB" id="A0A285GZT7"/>
<dbReference type="EMBL" id="OBDZ01000011">
    <property type="protein sequence ID" value="SNY27751.1"/>
    <property type="molecule type" value="Genomic_DNA"/>
</dbReference>